<organism evidence="1 2">
    <name type="scientific">Actinoplanes teichomyceticus</name>
    <dbReference type="NCBI Taxonomy" id="1867"/>
    <lineage>
        <taxon>Bacteria</taxon>
        <taxon>Bacillati</taxon>
        <taxon>Actinomycetota</taxon>
        <taxon>Actinomycetes</taxon>
        <taxon>Micromonosporales</taxon>
        <taxon>Micromonosporaceae</taxon>
        <taxon>Actinoplanes</taxon>
    </lineage>
</organism>
<sequence>MYPQGPLDDAAVKRARNNYNSALQASDLPIFAVSEDFQPCFPRLMGWGGVNAAVNTATVAYDSLANSEMWIAVTTARWAGTATRSASLETVLAEQARQRGMLIPTTFSGSEEIDFFLESGPVQGYRINASGDLWAARCETGGIEITIVSHGWRPERVAVNTFADRGSFLTRQAQDLPPLERQGVPVAEPPTGWAEPGCPGQDPIRALVEVTLSASEATVTWMEVGGAPPPQVADLTALWQAAARRHMALTGHDESDSKRAVTSIVNHMLNLRASAAWFRNRADLRRRAISETLIFGTELRADVPSHRAHRAWQKIEEPLSITPEGAVALAAAKNSWRKAWAAWAAASESALGPGENA</sequence>
<evidence type="ECO:0000313" key="2">
    <source>
        <dbReference type="Proteomes" id="UP000320239"/>
    </source>
</evidence>
<protein>
    <submittedName>
        <fullName evidence="1">Uncharacterized protein</fullName>
    </submittedName>
</protein>
<dbReference type="AlphaFoldDB" id="A0A561VMU4"/>
<dbReference type="EMBL" id="VIWY01000005">
    <property type="protein sequence ID" value="TWG12923.1"/>
    <property type="molecule type" value="Genomic_DNA"/>
</dbReference>
<gene>
    <name evidence="1" type="ORF">FHX34_105791</name>
</gene>
<evidence type="ECO:0000313" key="1">
    <source>
        <dbReference type="EMBL" id="TWG12923.1"/>
    </source>
</evidence>
<proteinExistence type="predicted"/>
<accession>A0A561VMU4</accession>
<reference evidence="1 2" key="1">
    <citation type="submission" date="2019-06" db="EMBL/GenBank/DDBJ databases">
        <title>Sequencing the genomes of 1000 actinobacteria strains.</title>
        <authorList>
            <person name="Klenk H.-P."/>
        </authorList>
    </citation>
    <scope>NUCLEOTIDE SEQUENCE [LARGE SCALE GENOMIC DNA]</scope>
    <source>
        <strain evidence="1 2">DSM 43866</strain>
    </source>
</reference>
<keyword evidence="2" id="KW-1185">Reference proteome</keyword>
<dbReference type="RefSeq" id="WP_145831058.1">
    <property type="nucleotide sequence ID" value="NZ_BOMX01000090.1"/>
</dbReference>
<dbReference type="OrthoDB" id="3283087at2"/>
<name>A0A561VMU4_ACTTI</name>
<dbReference type="Proteomes" id="UP000320239">
    <property type="component" value="Unassembled WGS sequence"/>
</dbReference>
<comment type="caution">
    <text evidence="1">The sequence shown here is derived from an EMBL/GenBank/DDBJ whole genome shotgun (WGS) entry which is preliminary data.</text>
</comment>